<dbReference type="AlphaFoldDB" id="A0A6J7GD49"/>
<name>A0A6J7GD49_9ZZZZ</name>
<reference evidence="1" key="1">
    <citation type="submission" date="2020-05" db="EMBL/GenBank/DDBJ databases">
        <authorList>
            <person name="Chiriac C."/>
            <person name="Salcher M."/>
            <person name="Ghai R."/>
            <person name="Kavagutti S V."/>
        </authorList>
    </citation>
    <scope>NUCLEOTIDE SEQUENCE</scope>
</reference>
<organism evidence="1">
    <name type="scientific">freshwater metagenome</name>
    <dbReference type="NCBI Taxonomy" id="449393"/>
    <lineage>
        <taxon>unclassified sequences</taxon>
        <taxon>metagenomes</taxon>
        <taxon>ecological metagenomes</taxon>
    </lineage>
</organism>
<gene>
    <name evidence="1" type="ORF">UFOPK3605_00692</name>
</gene>
<evidence type="ECO:0000313" key="1">
    <source>
        <dbReference type="EMBL" id="CAB4904804.1"/>
    </source>
</evidence>
<accession>A0A6J7GD49</accession>
<dbReference type="EMBL" id="CAFBMM010000026">
    <property type="protein sequence ID" value="CAB4904804.1"/>
    <property type="molecule type" value="Genomic_DNA"/>
</dbReference>
<sequence>MTATRLPRSANAIERLVVTEDLPTPPFPEAIAIMRVRESRKGFIRGRGGGGPELASTTANGLAGGSPFNIRARAIRSSSFMSRASTSTTSTPWLVRTASLIRVASSPHWPRSSKGWATATTTAEASIATPRTIPSSVIGYNKIGSSTVPSTARTAAS</sequence>
<protein>
    <submittedName>
        <fullName evidence="1">Unannotated protein</fullName>
    </submittedName>
</protein>
<proteinExistence type="predicted"/>